<dbReference type="SUPFAM" id="SSF50494">
    <property type="entry name" value="Trypsin-like serine proteases"/>
    <property type="match status" value="1"/>
</dbReference>
<protein>
    <submittedName>
        <fullName evidence="5">Serine protease Do</fullName>
        <ecNumber evidence="5">3.4.21.107</ecNumber>
    </submittedName>
</protein>
<reference evidence="5 6" key="1">
    <citation type="submission" date="2023-03" db="EMBL/GenBank/DDBJ databases">
        <authorList>
            <person name="Pearce D."/>
        </authorList>
    </citation>
    <scope>NUCLEOTIDE SEQUENCE [LARGE SCALE GENOMIC DNA]</scope>
    <source>
        <strain evidence="5">Msz</strain>
    </source>
</reference>
<dbReference type="InterPro" id="IPR001478">
    <property type="entry name" value="PDZ"/>
</dbReference>
<sequence>MGIIRSSDLIRISAQGAGLLVILLFLSCVRAEGPGTWDKGSGVRPVTPRGPLSLDEQATIDLFERTKNSVVYISTQQRVMDPWTRNVFNIPRGTGSGFIWDHRGHVVTNFHVVEGASGATVKLADGREYSAALVGTSKAHDLAVLKIPTGTDAPAPLPVGTNHDLRVGQKVFAIGNPFGLDWTLTTGIVSALDRSLSGESGVTIEHLIQTDAAINPGNSGGPLLDSAGRLIGINTTIYSPSGAFSGVGFAVPVDTVNRVVPQLITSGHYTRPVLGIAVDESLNQMASRRLGIKGVFVLKVNPGSAAQAAGLKGATILPDGRMIPGDIITAVEGKPVDSVGRLSALLDDYRIGQTVRLSVRRGDTTVDVAVQLQAGT</sequence>
<dbReference type="SMART" id="SM00228">
    <property type="entry name" value="PDZ"/>
    <property type="match status" value="1"/>
</dbReference>
<dbReference type="EC" id="3.4.21.107" evidence="5"/>
<dbReference type="PANTHER" id="PTHR43343:SF3">
    <property type="entry name" value="PROTEASE DO-LIKE 8, CHLOROPLASTIC"/>
    <property type="match status" value="1"/>
</dbReference>
<dbReference type="GO" id="GO:0006508">
    <property type="term" value="P:proteolysis"/>
    <property type="evidence" value="ECO:0007669"/>
    <property type="project" value="UniProtKB-KW"/>
</dbReference>
<accession>A0ABN8X065</accession>
<dbReference type="InterPro" id="IPR009003">
    <property type="entry name" value="Peptidase_S1_PA"/>
</dbReference>
<dbReference type="EMBL" id="OX458333">
    <property type="protein sequence ID" value="CAI8790851.1"/>
    <property type="molecule type" value="Genomic_DNA"/>
</dbReference>
<dbReference type="InterPro" id="IPR036034">
    <property type="entry name" value="PDZ_sf"/>
</dbReference>
<evidence type="ECO:0000256" key="1">
    <source>
        <dbReference type="ARBA" id="ARBA00010541"/>
    </source>
</evidence>
<feature type="domain" description="PDZ" evidence="4">
    <location>
        <begin position="258"/>
        <end position="363"/>
    </location>
</feature>
<dbReference type="InterPro" id="IPR001940">
    <property type="entry name" value="Peptidase_S1C"/>
</dbReference>
<keyword evidence="2 5" id="KW-0645">Protease</keyword>
<organism evidence="5 6">
    <name type="scientific">Methylocaldum szegediense</name>
    <dbReference type="NCBI Taxonomy" id="73780"/>
    <lineage>
        <taxon>Bacteria</taxon>
        <taxon>Pseudomonadati</taxon>
        <taxon>Pseudomonadota</taxon>
        <taxon>Gammaproteobacteria</taxon>
        <taxon>Methylococcales</taxon>
        <taxon>Methylococcaceae</taxon>
        <taxon>Methylocaldum</taxon>
    </lineage>
</organism>
<dbReference type="PROSITE" id="PS50106">
    <property type="entry name" value="PDZ"/>
    <property type="match status" value="1"/>
</dbReference>
<dbReference type="GO" id="GO:0008233">
    <property type="term" value="F:peptidase activity"/>
    <property type="evidence" value="ECO:0007669"/>
    <property type="project" value="UniProtKB-KW"/>
</dbReference>
<dbReference type="InterPro" id="IPR043504">
    <property type="entry name" value="Peptidase_S1_PA_chymotrypsin"/>
</dbReference>
<dbReference type="RefSeq" id="WP_317963799.1">
    <property type="nucleotide sequence ID" value="NZ_OX458333.1"/>
</dbReference>
<evidence type="ECO:0000313" key="6">
    <source>
        <dbReference type="Proteomes" id="UP001162030"/>
    </source>
</evidence>
<dbReference type="Proteomes" id="UP001162030">
    <property type="component" value="Chromosome"/>
</dbReference>
<evidence type="ECO:0000256" key="3">
    <source>
        <dbReference type="ARBA" id="ARBA00022801"/>
    </source>
</evidence>
<evidence type="ECO:0000256" key="2">
    <source>
        <dbReference type="ARBA" id="ARBA00022670"/>
    </source>
</evidence>
<dbReference type="PRINTS" id="PR00834">
    <property type="entry name" value="PROTEASES2C"/>
</dbReference>
<dbReference type="PANTHER" id="PTHR43343">
    <property type="entry name" value="PEPTIDASE S12"/>
    <property type="match status" value="1"/>
</dbReference>
<keyword evidence="3 5" id="KW-0378">Hydrolase</keyword>
<gene>
    <name evidence="5" type="ORF">MSZNOR_1398</name>
</gene>
<dbReference type="InterPro" id="IPR051201">
    <property type="entry name" value="Chloro_Bact_Ser_Proteases"/>
</dbReference>
<dbReference type="Pfam" id="PF13365">
    <property type="entry name" value="Trypsin_2"/>
    <property type="match status" value="1"/>
</dbReference>
<comment type="similarity">
    <text evidence="1">Belongs to the peptidase S1C family.</text>
</comment>
<evidence type="ECO:0000313" key="5">
    <source>
        <dbReference type="EMBL" id="CAI8790851.1"/>
    </source>
</evidence>
<dbReference type="Gene3D" id="2.30.42.10">
    <property type="match status" value="1"/>
</dbReference>
<dbReference type="Gene3D" id="2.40.10.10">
    <property type="entry name" value="Trypsin-like serine proteases"/>
    <property type="match status" value="2"/>
</dbReference>
<dbReference type="PROSITE" id="PS51257">
    <property type="entry name" value="PROKAR_LIPOPROTEIN"/>
    <property type="match status" value="1"/>
</dbReference>
<dbReference type="Pfam" id="PF13180">
    <property type="entry name" value="PDZ_2"/>
    <property type="match status" value="1"/>
</dbReference>
<dbReference type="SUPFAM" id="SSF50156">
    <property type="entry name" value="PDZ domain-like"/>
    <property type="match status" value="1"/>
</dbReference>
<keyword evidence="6" id="KW-1185">Reference proteome</keyword>
<name>A0ABN8X065_9GAMM</name>
<proteinExistence type="inferred from homology"/>
<evidence type="ECO:0000259" key="4">
    <source>
        <dbReference type="PROSITE" id="PS50106"/>
    </source>
</evidence>